<name>A0A310S9Q2_9HYME</name>
<gene>
    <name evidence="2" type="ORF">WN48_04837</name>
</gene>
<keyword evidence="3" id="KW-1185">Reference proteome</keyword>
<evidence type="ECO:0000313" key="3">
    <source>
        <dbReference type="Proteomes" id="UP000250275"/>
    </source>
</evidence>
<accession>A0A310S9Q2</accession>
<feature type="region of interest" description="Disordered" evidence="1">
    <location>
        <begin position="143"/>
        <end position="166"/>
    </location>
</feature>
<feature type="compositionally biased region" description="Basic and acidic residues" evidence="1">
    <location>
        <begin position="19"/>
        <end position="28"/>
    </location>
</feature>
<evidence type="ECO:0000256" key="1">
    <source>
        <dbReference type="SAM" id="MobiDB-lite"/>
    </source>
</evidence>
<dbReference type="Proteomes" id="UP000250275">
    <property type="component" value="Unassembled WGS sequence"/>
</dbReference>
<evidence type="ECO:0000313" key="2">
    <source>
        <dbReference type="EMBL" id="OAD55323.1"/>
    </source>
</evidence>
<feature type="region of interest" description="Disordered" evidence="1">
    <location>
        <begin position="208"/>
        <end position="229"/>
    </location>
</feature>
<feature type="compositionally biased region" description="Basic and acidic residues" evidence="1">
    <location>
        <begin position="36"/>
        <end position="49"/>
    </location>
</feature>
<sequence>MAARKKAGDPGGPGELSMEEDRQAERWKQLKAARKNVKEAERPRSRGEIEVEEIDTSFGEDRVTESCRSPRGSYHWKAKDRPSRRTGTPDNHPAYEKTGNSVTERMEGSFSADPKSRNLANFARSVRVRFNRSADVISGVRSSPRYANRDGPVEQVSRGVGDDDDGDYAMAFERGELDELRSESRADPSVDAALETLASAVRPIYRSRGQCEAQPGSGSGETRYRGKDKTVSRQRACRKFRAPRGVLSQHYKAVHASCAGQRADEQLLFHLFDILFKCSTCRDVQIPRDKPANVSCFHDDIAISRGPLRGSLQQAFRHTLLANASDSIDVIEDQRRTYHDQAN</sequence>
<organism evidence="2 3">
    <name type="scientific">Eufriesea mexicana</name>
    <dbReference type="NCBI Taxonomy" id="516756"/>
    <lineage>
        <taxon>Eukaryota</taxon>
        <taxon>Metazoa</taxon>
        <taxon>Ecdysozoa</taxon>
        <taxon>Arthropoda</taxon>
        <taxon>Hexapoda</taxon>
        <taxon>Insecta</taxon>
        <taxon>Pterygota</taxon>
        <taxon>Neoptera</taxon>
        <taxon>Endopterygota</taxon>
        <taxon>Hymenoptera</taxon>
        <taxon>Apocrita</taxon>
        <taxon>Aculeata</taxon>
        <taxon>Apoidea</taxon>
        <taxon>Anthophila</taxon>
        <taxon>Apidae</taxon>
        <taxon>Eufriesea</taxon>
    </lineage>
</organism>
<reference evidence="2 3" key="1">
    <citation type="submission" date="2015-07" db="EMBL/GenBank/DDBJ databases">
        <title>The genome of Eufriesea mexicana.</title>
        <authorList>
            <person name="Pan H."/>
            <person name="Kapheim K."/>
        </authorList>
    </citation>
    <scope>NUCLEOTIDE SEQUENCE [LARGE SCALE GENOMIC DNA]</scope>
    <source>
        <strain evidence="2">0111107269</strain>
        <tissue evidence="2">Whole body</tissue>
    </source>
</reference>
<protein>
    <submittedName>
        <fullName evidence="2">Uncharacterized protein</fullName>
    </submittedName>
</protein>
<dbReference type="AlphaFoldDB" id="A0A310S9Q2"/>
<feature type="region of interest" description="Disordered" evidence="1">
    <location>
        <begin position="1"/>
        <end position="114"/>
    </location>
</feature>
<proteinExistence type="predicted"/>
<dbReference type="EMBL" id="KQ762882">
    <property type="protein sequence ID" value="OAD55323.1"/>
    <property type="molecule type" value="Genomic_DNA"/>
</dbReference>